<keyword evidence="6" id="KW-1133">Transmembrane helix</keyword>
<evidence type="ECO:0000256" key="5">
    <source>
        <dbReference type="SAM" id="MobiDB-lite"/>
    </source>
</evidence>
<dbReference type="PROSITE" id="PS50847">
    <property type="entry name" value="GRAM_POS_ANCHORING"/>
    <property type="match status" value="1"/>
</dbReference>
<proteinExistence type="predicted"/>
<keyword evidence="6" id="KW-0812">Transmembrane</keyword>
<feature type="compositionally biased region" description="Basic and acidic residues" evidence="5">
    <location>
        <begin position="302"/>
        <end position="316"/>
    </location>
</feature>
<feature type="region of interest" description="Disordered" evidence="5">
    <location>
        <begin position="101"/>
        <end position="133"/>
    </location>
</feature>
<dbReference type="RefSeq" id="WP_344306704.1">
    <property type="nucleotide sequence ID" value="NZ_BAAANO010000005.1"/>
</dbReference>
<keyword evidence="4" id="KW-0572">Peptidoglycan-anchor</keyword>
<keyword evidence="1" id="KW-0134">Cell wall</keyword>
<evidence type="ECO:0000256" key="2">
    <source>
        <dbReference type="ARBA" id="ARBA00022525"/>
    </source>
</evidence>
<evidence type="ECO:0000259" key="7">
    <source>
        <dbReference type="PROSITE" id="PS50847"/>
    </source>
</evidence>
<feature type="transmembrane region" description="Helical" evidence="6">
    <location>
        <begin position="370"/>
        <end position="389"/>
    </location>
</feature>
<dbReference type="Proteomes" id="UP001500755">
    <property type="component" value="Unassembled WGS sequence"/>
</dbReference>
<dbReference type="InterPro" id="IPR019931">
    <property type="entry name" value="LPXTG_anchor"/>
</dbReference>
<keyword evidence="2" id="KW-0964">Secreted</keyword>
<feature type="region of interest" description="Disordered" evidence="5">
    <location>
        <begin position="289"/>
        <end position="368"/>
    </location>
</feature>
<reference evidence="8 9" key="1">
    <citation type="journal article" date="2019" name="Int. J. Syst. Evol. Microbiol.">
        <title>The Global Catalogue of Microorganisms (GCM) 10K type strain sequencing project: providing services to taxonomists for standard genome sequencing and annotation.</title>
        <authorList>
            <consortium name="The Broad Institute Genomics Platform"/>
            <consortium name="The Broad Institute Genome Sequencing Center for Infectious Disease"/>
            <person name="Wu L."/>
            <person name="Ma J."/>
        </authorList>
    </citation>
    <scope>NUCLEOTIDE SEQUENCE [LARGE SCALE GENOMIC DNA]</scope>
    <source>
        <strain evidence="8 9">JCM 14546</strain>
    </source>
</reference>
<keyword evidence="6" id="KW-0472">Membrane</keyword>
<comment type="caution">
    <text evidence="8">The sequence shown here is derived from an EMBL/GenBank/DDBJ whole genome shotgun (WGS) entry which is preliminary data.</text>
</comment>
<evidence type="ECO:0000313" key="8">
    <source>
        <dbReference type="EMBL" id="GAA2000388.1"/>
    </source>
</evidence>
<feature type="domain" description="Gram-positive cocci surface proteins LPxTG" evidence="7">
    <location>
        <begin position="363"/>
        <end position="394"/>
    </location>
</feature>
<name>A0ABN2T6Y1_9MICO</name>
<evidence type="ECO:0000313" key="9">
    <source>
        <dbReference type="Proteomes" id="UP001500755"/>
    </source>
</evidence>
<dbReference type="EMBL" id="BAAANO010000005">
    <property type="protein sequence ID" value="GAA2000388.1"/>
    <property type="molecule type" value="Genomic_DNA"/>
</dbReference>
<evidence type="ECO:0000256" key="3">
    <source>
        <dbReference type="ARBA" id="ARBA00022729"/>
    </source>
</evidence>
<feature type="compositionally biased region" description="Low complexity" evidence="5">
    <location>
        <begin position="347"/>
        <end position="358"/>
    </location>
</feature>
<dbReference type="NCBIfam" id="TIGR01167">
    <property type="entry name" value="LPXTG_anchor"/>
    <property type="match status" value="1"/>
</dbReference>
<keyword evidence="9" id="KW-1185">Reference proteome</keyword>
<evidence type="ECO:0000256" key="4">
    <source>
        <dbReference type="ARBA" id="ARBA00023088"/>
    </source>
</evidence>
<evidence type="ECO:0000256" key="6">
    <source>
        <dbReference type="SAM" id="Phobius"/>
    </source>
</evidence>
<protein>
    <recommendedName>
        <fullName evidence="7">Gram-positive cocci surface proteins LPxTG domain-containing protein</fullName>
    </recommendedName>
</protein>
<organism evidence="8 9">
    <name type="scientific">Brevibacterium samyangense</name>
    <dbReference type="NCBI Taxonomy" id="366888"/>
    <lineage>
        <taxon>Bacteria</taxon>
        <taxon>Bacillati</taxon>
        <taxon>Actinomycetota</taxon>
        <taxon>Actinomycetes</taxon>
        <taxon>Micrococcales</taxon>
        <taxon>Brevibacteriaceae</taxon>
        <taxon>Brevibacterium</taxon>
    </lineage>
</organism>
<gene>
    <name evidence="8" type="ORF">GCM10009755_05220</name>
</gene>
<feature type="compositionally biased region" description="Basic and acidic residues" evidence="5">
    <location>
        <begin position="331"/>
        <end position="345"/>
    </location>
</feature>
<sequence>MATLENARKKLPAHVRGRTSSVPGARVHAWTTAIAAVLAASLACVTPVDASDAVLPTPEATHPSPAVIERPAFDFGSDEDHGYATFDDDFGDFGIEAPDFGDTSSWADPLGQDSGEAPAEGVDAEPASELGTGDTAYDDNAYIEEEITLTFQGVDGVRAPTDGSAMDVGDPGDRGVDLLITNTTSAPLVDPTVVNPDGSELVLEGVTLLPDQSFEYDIVIEVEAGETVLFFEVYTEDAYGWIECLVRAGADPSTGASDDTNPPATADGFEDLLPGLSGWLDAVVGGISGTAPDSAESGSSRVTRDAGTRDSDERASGDGPAAARGASASEDPARVGGDARPHTAEVPRPSASTSPAAAGGQDLPRTGASYAGLGAGLGFLVLGAGLVLVTRRRR</sequence>
<feature type="region of interest" description="Disordered" evidence="5">
    <location>
        <begin position="1"/>
        <end position="22"/>
    </location>
</feature>
<keyword evidence="3" id="KW-0732">Signal</keyword>
<accession>A0ABN2T6Y1</accession>
<evidence type="ECO:0000256" key="1">
    <source>
        <dbReference type="ARBA" id="ARBA00022512"/>
    </source>
</evidence>